<accession>A0ABQ3KQ53</accession>
<name>A0ABQ3KQ53_9PSEU</name>
<dbReference type="InterPro" id="IPR024983">
    <property type="entry name" value="CHAT_dom"/>
</dbReference>
<dbReference type="Gene3D" id="1.10.1780.10">
    <property type="entry name" value="Clp, N-terminal domain"/>
    <property type="match status" value="1"/>
</dbReference>
<proteinExistence type="predicted"/>
<comment type="caution">
    <text evidence="2">The sequence shown here is derived from an EMBL/GenBank/DDBJ whole genome shotgun (WGS) entry which is preliminary data.</text>
</comment>
<sequence>MAETNKPIGRAGVRRQLATEIQMTRLRAENLLSEDTVPTLARWLTLSSRRTNALRTMRTIRLIAENHTTPPAAASMIAIFAYRFGSWYRKHIEVPNSTLLQNERVLWLESMRLLTVWVTANIAGDRQPIDPLEALGRDTGAAEFFLRADRPLEAVDILNQLADHLEISPHHRAALDTRIEAAATLHWLRHQFHDLATRRAWWARAAVTLSAAIRQAASRKDWATLAELIETARLQLAPREDEDLADRTKAPFVRVRGTSRMATTVWYSPQERPVIYDLERLAAIVLGRGTWWWSTWAVGTELYWSVVPPDGEVYGGVMDVGPSSSLGQALADLRRASPSPVAGESVGSPGFEARMADSVLLGPPSAEAELSMRLAALIPHPLREHLARNPLTDLAIAPDRVLAGVPWSTIGTGVGESRLLERCRLAIAPPASLLAALAGRPWHDGHRPLSLAVLNPGGRLGPPSLDLLAASALAYALPADVPKIVRGDDVTLESVGALLRSLPPACSFLFAGHTHPGADEPLGGGLLLRPPDGHRDAVVLSARDLIDHPGCYPIPSQGLVLACDTADLAQAAVGEWLVLGTALLWAGARRLIVTGFPVLDTTGIDEALVRCLLSGDDLVDGLRAIQLEQLTQWRASGAADVSPAIWGGHIAMGTFTSNIPLKEITVGADQQFARDLIWLLDSAAEAALRRNRNEVAPSDVLVELALEATGWLPRTRGHTLVAVSWLANSFFPGAWQLHGPSGKQAGLHPTTRDLLRRATTYAAEARHGLVTTKHLLVAMLADSGAAPGLARWATRYDGRHPEVIKEIIADSQSNAAPAGGFRGRSLRPEDVDAAYRECGIRPPR</sequence>
<dbReference type="EMBL" id="BNAW01000054">
    <property type="protein sequence ID" value="GHG42708.1"/>
    <property type="molecule type" value="Genomic_DNA"/>
</dbReference>
<feature type="domain" description="CHAT" evidence="1">
    <location>
        <begin position="374"/>
        <end position="653"/>
    </location>
</feature>
<dbReference type="Proteomes" id="UP000649955">
    <property type="component" value="Unassembled WGS sequence"/>
</dbReference>
<reference evidence="3" key="1">
    <citation type="journal article" date="2019" name="Int. J. Syst. Evol. Microbiol.">
        <title>The Global Catalogue of Microorganisms (GCM) 10K type strain sequencing project: providing services to taxonomists for standard genome sequencing and annotation.</title>
        <authorList>
            <consortium name="The Broad Institute Genomics Platform"/>
            <consortium name="The Broad Institute Genome Sequencing Center for Infectious Disease"/>
            <person name="Wu L."/>
            <person name="Ma J."/>
        </authorList>
    </citation>
    <scope>NUCLEOTIDE SEQUENCE [LARGE SCALE GENOMIC DNA]</scope>
    <source>
        <strain evidence="3">CGMCC 4.7680</strain>
    </source>
</reference>
<dbReference type="SUPFAM" id="SSF81923">
    <property type="entry name" value="Double Clp-N motif"/>
    <property type="match status" value="1"/>
</dbReference>
<dbReference type="InterPro" id="IPR036628">
    <property type="entry name" value="Clp_N_dom_sf"/>
</dbReference>
<evidence type="ECO:0000313" key="3">
    <source>
        <dbReference type="Proteomes" id="UP000649955"/>
    </source>
</evidence>
<gene>
    <name evidence="2" type="ORF">GCM10017567_75750</name>
</gene>
<dbReference type="Pfam" id="PF12770">
    <property type="entry name" value="CHAT"/>
    <property type="match status" value="1"/>
</dbReference>
<evidence type="ECO:0000313" key="2">
    <source>
        <dbReference type="EMBL" id="GHG42708.1"/>
    </source>
</evidence>
<evidence type="ECO:0000259" key="1">
    <source>
        <dbReference type="Pfam" id="PF12770"/>
    </source>
</evidence>
<keyword evidence="3" id="KW-1185">Reference proteome</keyword>
<organism evidence="2 3">
    <name type="scientific">Amycolatopsis bullii</name>
    <dbReference type="NCBI Taxonomy" id="941987"/>
    <lineage>
        <taxon>Bacteria</taxon>
        <taxon>Bacillati</taxon>
        <taxon>Actinomycetota</taxon>
        <taxon>Actinomycetes</taxon>
        <taxon>Pseudonocardiales</taxon>
        <taxon>Pseudonocardiaceae</taxon>
        <taxon>Amycolatopsis</taxon>
    </lineage>
</organism>
<dbReference type="RefSeq" id="WP_191316133.1">
    <property type="nucleotide sequence ID" value="NZ_BNAW01000054.1"/>
</dbReference>
<protein>
    <recommendedName>
        <fullName evidence="1">CHAT domain-containing protein</fullName>
    </recommendedName>
</protein>